<protein>
    <recommendedName>
        <fullName evidence="2">TRAF1-6 MATH domain-containing protein</fullName>
    </recommendedName>
</protein>
<evidence type="ECO:0000259" key="2">
    <source>
        <dbReference type="Pfam" id="PF21355"/>
    </source>
</evidence>
<proteinExistence type="predicted"/>
<dbReference type="InterPro" id="IPR008974">
    <property type="entry name" value="TRAF-like"/>
</dbReference>
<evidence type="ECO:0000313" key="4">
    <source>
        <dbReference type="Proteomes" id="UP000821853"/>
    </source>
</evidence>
<dbReference type="AlphaFoldDB" id="A0A9J6GXW3"/>
<dbReference type="Gene3D" id="3.30.40.10">
    <property type="entry name" value="Zinc/RING finger domain, C3HC4 (zinc finger)"/>
    <property type="match status" value="1"/>
</dbReference>
<dbReference type="SUPFAM" id="SSF49599">
    <property type="entry name" value="TRAF domain-like"/>
    <property type="match status" value="1"/>
</dbReference>
<organism evidence="3 4">
    <name type="scientific">Haemaphysalis longicornis</name>
    <name type="common">Bush tick</name>
    <dbReference type="NCBI Taxonomy" id="44386"/>
    <lineage>
        <taxon>Eukaryota</taxon>
        <taxon>Metazoa</taxon>
        <taxon>Ecdysozoa</taxon>
        <taxon>Arthropoda</taxon>
        <taxon>Chelicerata</taxon>
        <taxon>Arachnida</taxon>
        <taxon>Acari</taxon>
        <taxon>Parasitiformes</taxon>
        <taxon>Ixodida</taxon>
        <taxon>Ixodoidea</taxon>
        <taxon>Ixodidae</taxon>
        <taxon>Haemaphysalinae</taxon>
        <taxon>Haemaphysalis</taxon>
    </lineage>
</organism>
<accession>A0A9J6GXW3</accession>
<dbReference type="Gene3D" id="2.60.210.10">
    <property type="entry name" value="Apoptosis, Tumor Necrosis Factor Receptor Associated Protein 2, Chain A"/>
    <property type="match status" value="1"/>
</dbReference>
<name>A0A9J6GXW3_HAELO</name>
<feature type="compositionally biased region" description="Polar residues" evidence="1">
    <location>
        <begin position="88"/>
        <end position="117"/>
    </location>
</feature>
<evidence type="ECO:0000313" key="3">
    <source>
        <dbReference type="EMBL" id="KAH9380285.1"/>
    </source>
</evidence>
<sequence length="519" mass="57345">MIGNLPGTADERRTETVKQKIKSFIAASDITRHFQEDCEFHIINCPKCSVKIRSGDLYTHLRSCNSLAEPRTARVHFDHDVDERKSLEASSQSTGRALQDISAQDNSSIASSKSQENAMKGELGRVLGEYAQDAAALKALMEERTNEMRRELEALSSSHNDRLCELEQNVTALKDILDTERNHTKEQINRDQKVAAEFKKNSEGHAAEFGALNKKLELLNAKVDELCVRTNLHAGVVESFSYRLNVVEGAMKKQMDETASRDSGGGSSGSAAVAGRDILAGENGAGDSKTLKSCSETQPSAVQASVEELLAHNKLITERLNNLSSSIDLLQAWKDSADKSASENRSKAGCSAFATENAPAEGALSSILTIVRNFGINIRSHSWVLKGLKALKKKATKAGEACHMSESVYLRGYCVSPGVVIKAQRGSFWLRFCLQVHKGVMDDDLRWPFDHEVMFSIIHPTYQRHEIHIDHPNSASLTESGDKPVMNFDTSSFCLSFLEKKEYIEDDQLILKLELLASR</sequence>
<dbReference type="InterPro" id="IPR049342">
    <property type="entry name" value="TRAF1-6_MATH_dom"/>
</dbReference>
<dbReference type="Pfam" id="PF21355">
    <property type="entry name" value="TRAF-mep_MATH"/>
    <property type="match status" value="1"/>
</dbReference>
<dbReference type="VEuPathDB" id="VectorBase:HLOH_057864"/>
<dbReference type="EMBL" id="JABSTR010000010">
    <property type="protein sequence ID" value="KAH9380285.1"/>
    <property type="molecule type" value="Genomic_DNA"/>
</dbReference>
<comment type="caution">
    <text evidence="3">The sequence shown here is derived from an EMBL/GenBank/DDBJ whole genome shotgun (WGS) entry which is preliminary data.</text>
</comment>
<dbReference type="OrthoDB" id="6499288at2759"/>
<dbReference type="Proteomes" id="UP000821853">
    <property type="component" value="Chromosome 8"/>
</dbReference>
<dbReference type="InterPro" id="IPR013083">
    <property type="entry name" value="Znf_RING/FYVE/PHD"/>
</dbReference>
<feature type="domain" description="TRAF1-6 MATH" evidence="2">
    <location>
        <begin position="412"/>
        <end position="512"/>
    </location>
</feature>
<keyword evidence="4" id="KW-1185">Reference proteome</keyword>
<gene>
    <name evidence="3" type="ORF">HPB48_000610</name>
</gene>
<evidence type="ECO:0000256" key="1">
    <source>
        <dbReference type="SAM" id="MobiDB-lite"/>
    </source>
</evidence>
<reference evidence="3 4" key="1">
    <citation type="journal article" date="2020" name="Cell">
        <title>Large-Scale Comparative Analyses of Tick Genomes Elucidate Their Genetic Diversity and Vector Capacities.</title>
        <authorList>
            <consortium name="Tick Genome and Microbiome Consortium (TIGMIC)"/>
            <person name="Jia N."/>
            <person name="Wang J."/>
            <person name="Shi W."/>
            <person name="Du L."/>
            <person name="Sun Y."/>
            <person name="Zhan W."/>
            <person name="Jiang J.F."/>
            <person name="Wang Q."/>
            <person name="Zhang B."/>
            <person name="Ji P."/>
            <person name="Bell-Sakyi L."/>
            <person name="Cui X.M."/>
            <person name="Yuan T.T."/>
            <person name="Jiang B.G."/>
            <person name="Yang W.F."/>
            <person name="Lam T.T."/>
            <person name="Chang Q.C."/>
            <person name="Ding S.J."/>
            <person name="Wang X.J."/>
            <person name="Zhu J.G."/>
            <person name="Ruan X.D."/>
            <person name="Zhao L."/>
            <person name="Wei J.T."/>
            <person name="Ye R.Z."/>
            <person name="Que T.C."/>
            <person name="Du C.H."/>
            <person name="Zhou Y.H."/>
            <person name="Cheng J.X."/>
            <person name="Dai P.F."/>
            <person name="Guo W.B."/>
            <person name="Han X.H."/>
            <person name="Huang E.J."/>
            <person name="Li L.F."/>
            <person name="Wei W."/>
            <person name="Gao Y.C."/>
            <person name="Liu J.Z."/>
            <person name="Shao H.Z."/>
            <person name="Wang X."/>
            <person name="Wang C.C."/>
            <person name="Yang T.C."/>
            <person name="Huo Q.B."/>
            <person name="Li W."/>
            <person name="Chen H.Y."/>
            <person name="Chen S.E."/>
            <person name="Zhou L.G."/>
            <person name="Ni X.B."/>
            <person name="Tian J.H."/>
            <person name="Sheng Y."/>
            <person name="Liu T."/>
            <person name="Pan Y.S."/>
            <person name="Xia L.Y."/>
            <person name="Li J."/>
            <person name="Zhao F."/>
            <person name="Cao W.C."/>
        </authorList>
    </citation>
    <scope>NUCLEOTIDE SEQUENCE [LARGE SCALE GENOMIC DNA]</scope>
    <source>
        <strain evidence="3">HaeL-2018</strain>
    </source>
</reference>
<feature type="region of interest" description="Disordered" evidence="1">
    <location>
        <begin position="84"/>
        <end position="117"/>
    </location>
</feature>